<accession>A0A9W8XSZ9</accession>
<dbReference type="EMBL" id="JAPEUX010000002">
    <property type="protein sequence ID" value="KAJ4358336.1"/>
    <property type="molecule type" value="Genomic_DNA"/>
</dbReference>
<evidence type="ECO:0000313" key="6">
    <source>
        <dbReference type="EMBL" id="KAJ4358336.1"/>
    </source>
</evidence>
<keyword evidence="4" id="KW-0560">Oxidoreductase</keyword>
<protein>
    <recommendedName>
        <fullName evidence="5">FAD-dependent oxidoreductase 2 FAD-binding domain-containing protein</fullName>
    </recommendedName>
</protein>
<comment type="cofactor">
    <cofactor evidence="1">
        <name>FAD</name>
        <dbReference type="ChEBI" id="CHEBI:57692"/>
    </cofactor>
</comment>
<dbReference type="InterPro" id="IPR003953">
    <property type="entry name" value="FAD-dep_OxRdtase_2_FAD-bd"/>
</dbReference>
<dbReference type="AlphaFoldDB" id="A0A9W8XSZ9"/>
<gene>
    <name evidence="6" type="ORF">N0V89_002918</name>
</gene>
<dbReference type="InterPro" id="IPR052542">
    <property type="entry name" value="Cholesterol_Oxidase"/>
</dbReference>
<keyword evidence="2" id="KW-0285">Flavoprotein</keyword>
<dbReference type="Pfam" id="PF00890">
    <property type="entry name" value="FAD_binding_2"/>
    <property type="match status" value="1"/>
</dbReference>
<dbReference type="Gene3D" id="3.50.50.60">
    <property type="entry name" value="FAD/NAD(P)-binding domain"/>
    <property type="match status" value="1"/>
</dbReference>
<proteinExistence type="predicted"/>
<keyword evidence="3" id="KW-0274">FAD</keyword>
<dbReference type="RefSeq" id="XP_056075195.1">
    <property type="nucleotide sequence ID" value="XM_056211722.1"/>
</dbReference>
<feature type="domain" description="FAD-dependent oxidoreductase 2 FAD-binding" evidence="5">
    <location>
        <begin position="53"/>
        <end position="85"/>
    </location>
</feature>
<comment type="caution">
    <text evidence="6">The sequence shown here is derived from an EMBL/GenBank/DDBJ whole genome shotgun (WGS) entry which is preliminary data.</text>
</comment>
<dbReference type="PANTHER" id="PTHR47470">
    <property type="entry name" value="CHOLESTEROL OXIDASE"/>
    <property type="match status" value="1"/>
</dbReference>
<dbReference type="GeneID" id="80906448"/>
<name>A0A9W8XSZ9_9PLEO</name>
<organism evidence="6 7">
    <name type="scientific">Didymosphaeria variabile</name>
    <dbReference type="NCBI Taxonomy" id="1932322"/>
    <lineage>
        <taxon>Eukaryota</taxon>
        <taxon>Fungi</taxon>
        <taxon>Dikarya</taxon>
        <taxon>Ascomycota</taxon>
        <taxon>Pezizomycotina</taxon>
        <taxon>Dothideomycetes</taxon>
        <taxon>Pleosporomycetidae</taxon>
        <taxon>Pleosporales</taxon>
        <taxon>Massarineae</taxon>
        <taxon>Didymosphaeriaceae</taxon>
        <taxon>Didymosphaeria</taxon>
    </lineage>
</organism>
<dbReference type="SUPFAM" id="SSF51905">
    <property type="entry name" value="FAD/NAD(P)-binding domain"/>
    <property type="match status" value="1"/>
</dbReference>
<evidence type="ECO:0000256" key="4">
    <source>
        <dbReference type="ARBA" id="ARBA00023002"/>
    </source>
</evidence>
<evidence type="ECO:0000256" key="2">
    <source>
        <dbReference type="ARBA" id="ARBA00022630"/>
    </source>
</evidence>
<dbReference type="InterPro" id="IPR036188">
    <property type="entry name" value="FAD/NAD-bd_sf"/>
</dbReference>
<dbReference type="Proteomes" id="UP001140513">
    <property type="component" value="Unassembled WGS sequence"/>
</dbReference>
<evidence type="ECO:0000313" key="7">
    <source>
        <dbReference type="Proteomes" id="UP001140513"/>
    </source>
</evidence>
<dbReference type="OrthoDB" id="9974421at2759"/>
<sequence>MAHSPTSIGKEWTNKVSGLEVPATAYSCLSNPPSPSRFPRLSRPVPTMRPEYDVVVVGSGYGAGVAASRMARAGKQVAVLEIGEEKWPGEYPNCLGDAALEFHVSGNAGRDGGRLLDLECGKRTGLYHLVLGEGQNVFVGNGLGGTSLLNANVFLPVDERTLQLSAWPPEIREHPGALDPCMDFLYRQEPTDAELTRG</sequence>
<evidence type="ECO:0000256" key="3">
    <source>
        <dbReference type="ARBA" id="ARBA00022827"/>
    </source>
</evidence>
<evidence type="ECO:0000259" key="5">
    <source>
        <dbReference type="Pfam" id="PF00890"/>
    </source>
</evidence>
<evidence type="ECO:0000256" key="1">
    <source>
        <dbReference type="ARBA" id="ARBA00001974"/>
    </source>
</evidence>
<keyword evidence="7" id="KW-1185">Reference proteome</keyword>
<dbReference type="PANTHER" id="PTHR47470:SF1">
    <property type="entry name" value="FAD-DEPENDENT OXIDOREDUCTASE 2 FAD BINDING DOMAIN-CONTAINING PROTEIN"/>
    <property type="match status" value="1"/>
</dbReference>
<dbReference type="GO" id="GO:0016491">
    <property type="term" value="F:oxidoreductase activity"/>
    <property type="evidence" value="ECO:0007669"/>
    <property type="project" value="UniProtKB-KW"/>
</dbReference>
<reference evidence="6" key="1">
    <citation type="submission" date="2022-10" db="EMBL/GenBank/DDBJ databases">
        <title>Tapping the CABI collections for fungal endophytes: first genome assemblies for Collariella, Neodidymelliopsis, Ascochyta clinopodiicola, Didymella pomorum, Didymosphaeria variabile, Neocosmospora piperis and Neocucurbitaria cava.</title>
        <authorList>
            <person name="Hill R."/>
        </authorList>
    </citation>
    <scope>NUCLEOTIDE SEQUENCE</scope>
    <source>
        <strain evidence="6">IMI 356815</strain>
    </source>
</reference>